<evidence type="ECO:0000259" key="4">
    <source>
        <dbReference type="PROSITE" id="PS50995"/>
    </source>
</evidence>
<comment type="caution">
    <text evidence="5">The sequence shown here is derived from an EMBL/GenBank/DDBJ whole genome shotgun (WGS) entry which is preliminary data.</text>
</comment>
<dbReference type="InterPro" id="IPR036390">
    <property type="entry name" value="WH_DNA-bd_sf"/>
</dbReference>
<dbReference type="PANTHER" id="PTHR42756:SF1">
    <property type="entry name" value="TRANSCRIPTIONAL REPRESSOR OF EMRAB OPERON"/>
    <property type="match status" value="1"/>
</dbReference>
<dbReference type="GO" id="GO:0003677">
    <property type="term" value="F:DNA binding"/>
    <property type="evidence" value="ECO:0007669"/>
    <property type="project" value="UniProtKB-KW"/>
</dbReference>
<dbReference type="GO" id="GO:0003700">
    <property type="term" value="F:DNA-binding transcription factor activity"/>
    <property type="evidence" value="ECO:0007669"/>
    <property type="project" value="InterPro"/>
</dbReference>
<dbReference type="InterPro" id="IPR036388">
    <property type="entry name" value="WH-like_DNA-bd_sf"/>
</dbReference>
<reference evidence="5" key="2">
    <citation type="submission" date="2021-09" db="EMBL/GenBank/DDBJ databases">
        <authorList>
            <person name="Gilroy R."/>
        </authorList>
    </citation>
    <scope>NUCLEOTIDE SEQUENCE</scope>
    <source>
        <strain evidence="5">7318</strain>
    </source>
</reference>
<dbReference type="SMART" id="SM00347">
    <property type="entry name" value="HTH_MARR"/>
    <property type="match status" value="1"/>
</dbReference>
<dbReference type="CDD" id="cd00090">
    <property type="entry name" value="HTH_ARSR"/>
    <property type="match status" value="1"/>
</dbReference>
<dbReference type="PRINTS" id="PR00598">
    <property type="entry name" value="HTHMARR"/>
</dbReference>
<dbReference type="Gene3D" id="1.10.10.10">
    <property type="entry name" value="Winged helix-like DNA-binding domain superfamily/Winged helix DNA-binding domain"/>
    <property type="match status" value="1"/>
</dbReference>
<reference evidence="5" key="1">
    <citation type="journal article" date="2021" name="PeerJ">
        <title>Extensive microbial diversity within the chicken gut microbiome revealed by metagenomics and culture.</title>
        <authorList>
            <person name="Gilroy R."/>
            <person name="Ravi A."/>
            <person name="Getino M."/>
            <person name="Pursley I."/>
            <person name="Horton D.L."/>
            <person name="Alikhan N.F."/>
            <person name="Baker D."/>
            <person name="Gharbi K."/>
            <person name="Hall N."/>
            <person name="Watson M."/>
            <person name="Adriaenssens E.M."/>
            <person name="Foster-Nyarko E."/>
            <person name="Jarju S."/>
            <person name="Secka A."/>
            <person name="Antonio M."/>
            <person name="Oren A."/>
            <person name="Chaudhuri R.R."/>
            <person name="La Ragione R."/>
            <person name="Hildebrand F."/>
            <person name="Pallen M.J."/>
        </authorList>
    </citation>
    <scope>NUCLEOTIDE SEQUENCE</scope>
    <source>
        <strain evidence="5">7318</strain>
    </source>
</reference>
<dbReference type="AlphaFoldDB" id="A0A921HMF4"/>
<sequence>MIAISISEEKIEQADKLVHQLYQTTRAMSKSVNRALDSTNIYGSEWTILKAIHTQGTMTQTALANYLNIEPAAISKTLRQLEKKNLIMRQCGTDKREKYIYLTPLAVKQYDTWFEVIKQNCKRVLAAVNEEEQLLLMRLLAKIRNHVNDDM</sequence>
<keyword evidence="1" id="KW-0805">Transcription regulation</keyword>
<protein>
    <submittedName>
        <fullName evidence="5">MarR family transcriptional regulator</fullName>
    </submittedName>
</protein>
<dbReference type="Proteomes" id="UP000780768">
    <property type="component" value="Unassembled WGS sequence"/>
</dbReference>
<organism evidence="5 6">
    <name type="scientific">Megamonas hypermegale</name>
    <dbReference type="NCBI Taxonomy" id="158847"/>
    <lineage>
        <taxon>Bacteria</taxon>
        <taxon>Bacillati</taxon>
        <taxon>Bacillota</taxon>
        <taxon>Negativicutes</taxon>
        <taxon>Selenomonadales</taxon>
        <taxon>Selenomonadaceae</taxon>
        <taxon>Megamonas</taxon>
    </lineage>
</organism>
<dbReference type="InterPro" id="IPR011991">
    <property type="entry name" value="ArsR-like_HTH"/>
</dbReference>
<dbReference type="PROSITE" id="PS50995">
    <property type="entry name" value="HTH_MARR_2"/>
    <property type="match status" value="1"/>
</dbReference>
<evidence type="ECO:0000313" key="5">
    <source>
        <dbReference type="EMBL" id="HJF84302.1"/>
    </source>
</evidence>
<evidence type="ECO:0000256" key="2">
    <source>
        <dbReference type="ARBA" id="ARBA00023125"/>
    </source>
</evidence>
<evidence type="ECO:0000256" key="3">
    <source>
        <dbReference type="ARBA" id="ARBA00023163"/>
    </source>
</evidence>
<gene>
    <name evidence="5" type="ORF">K8V65_01365</name>
</gene>
<dbReference type="SUPFAM" id="SSF46785">
    <property type="entry name" value="Winged helix' DNA-binding domain"/>
    <property type="match status" value="1"/>
</dbReference>
<feature type="domain" description="HTH marR-type" evidence="4">
    <location>
        <begin position="14"/>
        <end position="145"/>
    </location>
</feature>
<evidence type="ECO:0000313" key="6">
    <source>
        <dbReference type="Proteomes" id="UP000780768"/>
    </source>
</evidence>
<dbReference type="Pfam" id="PF01047">
    <property type="entry name" value="MarR"/>
    <property type="match status" value="1"/>
</dbReference>
<name>A0A921HMF4_9FIRM</name>
<dbReference type="RefSeq" id="WP_303997466.1">
    <property type="nucleotide sequence ID" value="NZ_CALXYC010000019.1"/>
</dbReference>
<evidence type="ECO:0000256" key="1">
    <source>
        <dbReference type="ARBA" id="ARBA00023015"/>
    </source>
</evidence>
<accession>A0A921HMF4</accession>
<keyword evidence="3" id="KW-0804">Transcription</keyword>
<dbReference type="PANTHER" id="PTHR42756">
    <property type="entry name" value="TRANSCRIPTIONAL REGULATOR, MARR"/>
    <property type="match status" value="1"/>
</dbReference>
<keyword evidence="2" id="KW-0238">DNA-binding</keyword>
<dbReference type="InterPro" id="IPR000835">
    <property type="entry name" value="HTH_MarR-typ"/>
</dbReference>
<proteinExistence type="predicted"/>
<dbReference type="EMBL" id="DYVR01000040">
    <property type="protein sequence ID" value="HJF84302.1"/>
    <property type="molecule type" value="Genomic_DNA"/>
</dbReference>